<dbReference type="PANTHER" id="PTHR12480:SF6">
    <property type="entry name" value="2-OXOGLUTARATE AND IRON-DEPENDENT OXYGENASE JMJD4"/>
    <property type="match status" value="1"/>
</dbReference>
<dbReference type="PANTHER" id="PTHR12480">
    <property type="entry name" value="ARGININE DEMETHYLASE AND LYSYL-HYDROXYLASE JMJD"/>
    <property type="match status" value="1"/>
</dbReference>
<name>L1IMD3_GUITC</name>
<dbReference type="GO" id="GO:0016706">
    <property type="term" value="F:2-oxoglutarate-dependent dioxygenase activity"/>
    <property type="evidence" value="ECO:0007669"/>
    <property type="project" value="TreeGrafter"/>
</dbReference>
<sequence>MYASRQFSDPTAFFPPICHGHGGDSSTGASMDDKRITSVVTQDEISAHSIPVTERDATEDEDMESKPLEEYEPVVYRGLASGWPALRRWDFDYFASGRVGETTVTVTGREGKKTAMMLKDYISSFRSSHGAEGNAQELEDGRMRKTARNSFKTFRLIPGWAKDWFGRLPAKEDPCFRWIFVGPGGSKTPLHVDPCLTHAWLAQGKTVDVREPNRETFPTFDQAVPYEVVLHPGDVIFVPAGWAHQVECVDDSISLTHNFLPKQNFSAIRACMLANRLGKVVEAQRREVSAEKNGS</sequence>
<dbReference type="Proteomes" id="UP000011087">
    <property type="component" value="Unassembled WGS sequence"/>
</dbReference>
<dbReference type="PaxDb" id="55529-EKX36955"/>
<proteinExistence type="predicted"/>
<dbReference type="SUPFAM" id="SSF51197">
    <property type="entry name" value="Clavaminate synthase-like"/>
    <property type="match status" value="1"/>
</dbReference>
<dbReference type="STRING" id="905079.L1IMD3"/>
<dbReference type="InterPro" id="IPR041667">
    <property type="entry name" value="Cupin_8"/>
</dbReference>
<evidence type="ECO:0000313" key="5">
    <source>
        <dbReference type="Proteomes" id="UP000011087"/>
    </source>
</evidence>
<dbReference type="GO" id="GO:0043565">
    <property type="term" value="F:sequence-specific DNA binding"/>
    <property type="evidence" value="ECO:0007669"/>
    <property type="project" value="TreeGrafter"/>
</dbReference>
<accession>L1IMD3</accession>
<dbReference type="KEGG" id="gtt:GUITHDRAFT_116822"/>
<dbReference type="HOGENOM" id="CLU_944744_0_0_1"/>
<evidence type="ECO:0000313" key="4">
    <source>
        <dbReference type="EnsemblProtists" id="EKX36955"/>
    </source>
</evidence>
<dbReference type="eggNOG" id="KOG2130">
    <property type="taxonomic scope" value="Eukaryota"/>
</dbReference>
<organism evidence="3">
    <name type="scientific">Guillardia theta (strain CCMP2712)</name>
    <name type="common">Cryptophyte</name>
    <dbReference type="NCBI Taxonomy" id="905079"/>
    <lineage>
        <taxon>Eukaryota</taxon>
        <taxon>Cryptophyceae</taxon>
        <taxon>Pyrenomonadales</taxon>
        <taxon>Geminigeraceae</taxon>
        <taxon>Guillardia</taxon>
    </lineage>
</organism>
<reference evidence="5" key="2">
    <citation type="submission" date="2012-11" db="EMBL/GenBank/DDBJ databases">
        <authorList>
            <person name="Kuo A."/>
            <person name="Curtis B.A."/>
            <person name="Tanifuji G."/>
            <person name="Burki F."/>
            <person name="Gruber A."/>
            <person name="Irimia M."/>
            <person name="Maruyama S."/>
            <person name="Arias M.C."/>
            <person name="Ball S.G."/>
            <person name="Gile G.H."/>
            <person name="Hirakawa Y."/>
            <person name="Hopkins J.F."/>
            <person name="Rensing S.A."/>
            <person name="Schmutz J."/>
            <person name="Symeonidi A."/>
            <person name="Elias M."/>
            <person name="Eveleigh R.J."/>
            <person name="Herman E.K."/>
            <person name="Klute M.J."/>
            <person name="Nakayama T."/>
            <person name="Obornik M."/>
            <person name="Reyes-Prieto A."/>
            <person name="Armbrust E.V."/>
            <person name="Aves S.J."/>
            <person name="Beiko R.G."/>
            <person name="Coutinho P."/>
            <person name="Dacks J.B."/>
            <person name="Durnford D.G."/>
            <person name="Fast N.M."/>
            <person name="Green B.R."/>
            <person name="Grisdale C."/>
            <person name="Hempe F."/>
            <person name="Henrissat B."/>
            <person name="Hoppner M.P."/>
            <person name="Ishida K.-I."/>
            <person name="Kim E."/>
            <person name="Koreny L."/>
            <person name="Kroth P.G."/>
            <person name="Liu Y."/>
            <person name="Malik S.-B."/>
            <person name="Maier U.G."/>
            <person name="McRose D."/>
            <person name="Mock T."/>
            <person name="Neilson J.A."/>
            <person name="Onodera N.T."/>
            <person name="Poole A.M."/>
            <person name="Pritham E.J."/>
            <person name="Richards T.A."/>
            <person name="Rocap G."/>
            <person name="Roy S.W."/>
            <person name="Sarai C."/>
            <person name="Schaack S."/>
            <person name="Shirato S."/>
            <person name="Slamovits C.H."/>
            <person name="Spencer D.F."/>
            <person name="Suzuki S."/>
            <person name="Worden A.Z."/>
            <person name="Zauner S."/>
            <person name="Barry K."/>
            <person name="Bell C."/>
            <person name="Bharti A.K."/>
            <person name="Crow J.A."/>
            <person name="Grimwood J."/>
            <person name="Kramer R."/>
            <person name="Lindquist E."/>
            <person name="Lucas S."/>
            <person name="Salamov A."/>
            <person name="McFadden G.I."/>
            <person name="Lane C.E."/>
            <person name="Keeling P.J."/>
            <person name="Gray M.W."/>
            <person name="Grigoriev I.V."/>
            <person name="Archibald J.M."/>
        </authorList>
    </citation>
    <scope>NUCLEOTIDE SEQUENCE</scope>
    <source>
        <strain evidence="5">CCMP2712</strain>
    </source>
</reference>
<dbReference type="GO" id="GO:0005737">
    <property type="term" value="C:cytoplasm"/>
    <property type="evidence" value="ECO:0007669"/>
    <property type="project" value="TreeGrafter"/>
</dbReference>
<dbReference type="InterPro" id="IPR003347">
    <property type="entry name" value="JmjC_dom"/>
</dbReference>
<dbReference type="SMART" id="SM00558">
    <property type="entry name" value="JmjC"/>
    <property type="match status" value="1"/>
</dbReference>
<feature type="domain" description="JmjC" evidence="2">
    <location>
        <begin position="48"/>
        <end position="276"/>
    </location>
</feature>
<evidence type="ECO:0000259" key="2">
    <source>
        <dbReference type="PROSITE" id="PS51184"/>
    </source>
</evidence>
<dbReference type="RefSeq" id="XP_005823935.1">
    <property type="nucleotide sequence ID" value="XM_005823878.1"/>
</dbReference>
<evidence type="ECO:0000256" key="1">
    <source>
        <dbReference type="SAM" id="MobiDB-lite"/>
    </source>
</evidence>
<dbReference type="GeneID" id="17293739"/>
<dbReference type="GO" id="GO:0045905">
    <property type="term" value="P:positive regulation of translational termination"/>
    <property type="evidence" value="ECO:0007669"/>
    <property type="project" value="TreeGrafter"/>
</dbReference>
<dbReference type="PROSITE" id="PS51184">
    <property type="entry name" value="JMJC"/>
    <property type="match status" value="1"/>
</dbReference>
<dbReference type="EnsemblProtists" id="EKX36955">
    <property type="protein sequence ID" value="EKX36955"/>
    <property type="gene ID" value="GUITHDRAFT_116822"/>
</dbReference>
<dbReference type="AlphaFoldDB" id="L1IMD3"/>
<dbReference type="InterPro" id="IPR050910">
    <property type="entry name" value="JMJD6_ArgDemeth/LysHydrox"/>
</dbReference>
<evidence type="ECO:0000313" key="3">
    <source>
        <dbReference type="EMBL" id="EKX36955.1"/>
    </source>
</evidence>
<feature type="region of interest" description="Disordered" evidence="1">
    <location>
        <begin position="44"/>
        <end position="65"/>
    </location>
</feature>
<protein>
    <recommendedName>
        <fullName evidence="2">JmjC domain-containing protein</fullName>
    </recommendedName>
</protein>
<dbReference type="EMBL" id="JH993065">
    <property type="protein sequence ID" value="EKX36955.1"/>
    <property type="molecule type" value="Genomic_DNA"/>
</dbReference>
<dbReference type="Pfam" id="PF13621">
    <property type="entry name" value="Cupin_8"/>
    <property type="match status" value="1"/>
</dbReference>
<keyword evidence="5" id="KW-1185">Reference proteome</keyword>
<dbReference type="OrthoDB" id="424465at2759"/>
<gene>
    <name evidence="3" type="ORF">GUITHDRAFT_116822</name>
</gene>
<reference evidence="3 5" key="1">
    <citation type="journal article" date="2012" name="Nature">
        <title>Algal genomes reveal evolutionary mosaicism and the fate of nucleomorphs.</title>
        <authorList>
            <consortium name="DOE Joint Genome Institute"/>
            <person name="Curtis B.A."/>
            <person name="Tanifuji G."/>
            <person name="Burki F."/>
            <person name="Gruber A."/>
            <person name="Irimia M."/>
            <person name="Maruyama S."/>
            <person name="Arias M.C."/>
            <person name="Ball S.G."/>
            <person name="Gile G.H."/>
            <person name="Hirakawa Y."/>
            <person name="Hopkins J.F."/>
            <person name="Kuo A."/>
            <person name="Rensing S.A."/>
            <person name="Schmutz J."/>
            <person name="Symeonidi A."/>
            <person name="Elias M."/>
            <person name="Eveleigh R.J."/>
            <person name="Herman E.K."/>
            <person name="Klute M.J."/>
            <person name="Nakayama T."/>
            <person name="Obornik M."/>
            <person name="Reyes-Prieto A."/>
            <person name="Armbrust E.V."/>
            <person name="Aves S.J."/>
            <person name="Beiko R.G."/>
            <person name="Coutinho P."/>
            <person name="Dacks J.B."/>
            <person name="Durnford D.G."/>
            <person name="Fast N.M."/>
            <person name="Green B.R."/>
            <person name="Grisdale C.J."/>
            <person name="Hempel F."/>
            <person name="Henrissat B."/>
            <person name="Hoppner M.P."/>
            <person name="Ishida K."/>
            <person name="Kim E."/>
            <person name="Koreny L."/>
            <person name="Kroth P.G."/>
            <person name="Liu Y."/>
            <person name="Malik S.B."/>
            <person name="Maier U.G."/>
            <person name="McRose D."/>
            <person name="Mock T."/>
            <person name="Neilson J.A."/>
            <person name="Onodera N.T."/>
            <person name="Poole A.M."/>
            <person name="Pritham E.J."/>
            <person name="Richards T.A."/>
            <person name="Rocap G."/>
            <person name="Roy S.W."/>
            <person name="Sarai C."/>
            <person name="Schaack S."/>
            <person name="Shirato S."/>
            <person name="Slamovits C.H."/>
            <person name="Spencer D.F."/>
            <person name="Suzuki S."/>
            <person name="Worden A.Z."/>
            <person name="Zauner S."/>
            <person name="Barry K."/>
            <person name="Bell C."/>
            <person name="Bharti A.K."/>
            <person name="Crow J.A."/>
            <person name="Grimwood J."/>
            <person name="Kramer R."/>
            <person name="Lindquist E."/>
            <person name="Lucas S."/>
            <person name="Salamov A."/>
            <person name="McFadden G.I."/>
            <person name="Lane C.E."/>
            <person name="Keeling P.J."/>
            <person name="Gray M.W."/>
            <person name="Grigoriev I.V."/>
            <person name="Archibald J.M."/>
        </authorList>
    </citation>
    <scope>NUCLEOTIDE SEQUENCE</scope>
    <source>
        <strain evidence="3 5">CCMP2712</strain>
    </source>
</reference>
<reference evidence="4" key="3">
    <citation type="submission" date="2016-03" db="UniProtKB">
        <authorList>
            <consortium name="EnsemblProtists"/>
        </authorList>
    </citation>
    <scope>IDENTIFICATION</scope>
</reference>
<dbReference type="GO" id="GO:0005634">
    <property type="term" value="C:nucleus"/>
    <property type="evidence" value="ECO:0007669"/>
    <property type="project" value="TreeGrafter"/>
</dbReference>
<dbReference type="Gene3D" id="2.60.120.650">
    <property type="entry name" value="Cupin"/>
    <property type="match status" value="2"/>
</dbReference>